<dbReference type="InterPro" id="IPR014756">
    <property type="entry name" value="Ig_E-set"/>
</dbReference>
<dbReference type="Proteomes" id="UP000262073">
    <property type="component" value="Chromosome"/>
</dbReference>
<evidence type="ECO:0000256" key="3">
    <source>
        <dbReference type="SAM" id="SignalP"/>
    </source>
</evidence>
<feature type="chain" id="PRO_5016997482" evidence="3">
    <location>
        <begin position="22"/>
        <end position="117"/>
    </location>
</feature>
<evidence type="ECO:0000256" key="1">
    <source>
        <dbReference type="ARBA" id="ARBA00022729"/>
    </source>
</evidence>
<evidence type="ECO:0000313" key="5">
    <source>
        <dbReference type="EMBL" id="AXR07147.1"/>
    </source>
</evidence>
<sequence>MKVIHKCLVISGLLFSSAAFSHGGVELTKTMPKDDAMLMSAPQTLELSFSAKLQLMKVTLSKKNGDEIDFGFTPSREAEADYSWELPELSPATYNVEWIAMGSDGHKMKDSYSFMVH</sequence>
<dbReference type="AlphaFoldDB" id="A0A346NNP0"/>
<dbReference type="EMBL" id="CP031769">
    <property type="protein sequence ID" value="AXR07147.1"/>
    <property type="molecule type" value="Genomic_DNA"/>
</dbReference>
<evidence type="ECO:0000313" key="6">
    <source>
        <dbReference type="Proteomes" id="UP000262073"/>
    </source>
</evidence>
<proteinExistence type="predicted"/>
<feature type="domain" description="CopC" evidence="4">
    <location>
        <begin position="26"/>
        <end position="116"/>
    </location>
</feature>
<evidence type="ECO:0000259" key="4">
    <source>
        <dbReference type="Pfam" id="PF04234"/>
    </source>
</evidence>
<name>A0A346NNP0_9ALTE</name>
<dbReference type="InterPro" id="IPR014755">
    <property type="entry name" value="Cu-Rt/internalin_Ig-like"/>
</dbReference>
<dbReference type="Pfam" id="PF04234">
    <property type="entry name" value="CopC"/>
    <property type="match status" value="1"/>
</dbReference>
<dbReference type="SUPFAM" id="SSF81296">
    <property type="entry name" value="E set domains"/>
    <property type="match status" value="1"/>
</dbReference>
<dbReference type="GO" id="GO:0042597">
    <property type="term" value="C:periplasmic space"/>
    <property type="evidence" value="ECO:0007669"/>
    <property type="project" value="InterPro"/>
</dbReference>
<feature type="signal peptide" evidence="3">
    <location>
        <begin position="1"/>
        <end position="21"/>
    </location>
</feature>
<gene>
    <name evidence="5" type="ORF">D0Y50_12795</name>
</gene>
<dbReference type="GO" id="GO:0005507">
    <property type="term" value="F:copper ion binding"/>
    <property type="evidence" value="ECO:0007669"/>
    <property type="project" value="InterPro"/>
</dbReference>
<keyword evidence="6" id="KW-1185">Reference proteome</keyword>
<dbReference type="GO" id="GO:0046688">
    <property type="term" value="P:response to copper ion"/>
    <property type="evidence" value="ECO:0007669"/>
    <property type="project" value="InterPro"/>
</dbReference>
<evidence type="ECO:0000256" key="2">
    <source>
        <dbReference type="ARBA" id="ARBA00023008"/>
    </source>
</evidence>
<keyword evidence="1 3" id="KW-0732">Signal</keyword>
<organism evidence="5 6">
    <name type="scientific">Salinimonas sediminis</name>
    <dbReference type="NCBI Taxonomy" id="2303538"/>
    <lineage>
        <taxon>Bacteria</taxon>
        <taxon>Pseudomonadati</taxon>
        <taxon>Pseudomonadota</taxon>
        <taxon>Gammaproteobacteria</taxon>
        <taxon>Alteromonadales</taxon>
        <taxon>Alteromonadaceae</taxon>
        <taxon>Alteromonas/Salinimonas group</taxon>
        <taxon>Salinimonas</taxon>
    </lineage>
</organism>
<accession>A0A346NNP0</accession>
<dbReference type="KEGG" id="salm:D0Y50_12795"/>
<dbReference type="Gene3D" id="2.60.40.1220">
    <property type="match status" value="1"/>
</dbReference>
<protein>
    <submittedName>
        <fullName evidence="5">Copper resistance protein CopC</fullName>
    </submittedName>
</protein>
<keyword evidence="2" id="KW-0186">Copper</keyword>
<dbReference type="RefSeq" id="WP_108566107.1">
    <property type="nucleotide sequence ID" value="NZ_CP031769.1"/>
</dbReference>
<reference evidence="5 6" key="1">
    <citation type="submission" date="2018-08" db="EMBL/GenBank/DDBJ databases">
        <title>Salinimonas sediminis sp. nov., a piezophilic bacterium isolated from a deep-sea sediment sample from the New Britain Trench.</title>
        <authorList>
            <person name="Cao J."/>
        </authorList>
    </citation>
    <scope>NUCLEOTIDE SEQUENCE [LARGE SCALE GENOMIC DNA]</scope>
    <source>
        <strain evidence="5 6">N102</strain>
    </source>
</reference>
<dbReference type="InterPro" id="IPR007348">
    <property type="entry name" value="CopC_dom"/>
</dbReference>
<dbReference type="OrthoDB" id="5568545at2"/>